<dbReference type="Gene3D" id="3.40.50.150">
    <property type="entry name" value="Vaccinia Virus protein VP39"/>
    <property type="match status" value="1"/>
</dbReference>
<proteinExistence type="predicted"/>
<dbReference type="AlphaFoldDB" id="A0A2N3LBH2"/>
<evidence type="ECO:0000313" key="2">
    <source>
        <dbReference type="EMBL" id="PKR60096.1"/>
    </source>
</evidence>
<dbReference type="InterPro" id="IPR013216">
    <property type="entry name" value="Methyltransf_11"/>
</dbReference>
<gene>
    <name evidence="2" type="ORF">COO92_01615</name>
</gene>
<evidence type="ECO:0000313" key="3">
    <source>
        <dbReference type="Proteomes" id="UP000233332"/>
    </source>
</evidence>
<evidence type="ECO:0000259" key="1">
    <source>
        <dbReference type="Pfam" id="PF08241"/>
    </source>
</evidence>
<keyword evidence="3" id="KW-1185">Reference proteome</keyword>
<dbReference type="Proteomes" id="UP000233332">
    <property type="component" value="Unassembled WGS sequence"/>
</dbReference>
<dbReference type="RefSeq" id="WP_101299328.1">
    <property type="nucleotide sequence ID" value="NZ_NXGX01000001.1"/>
</dbReference>
<comment type="caution">
    <text evidence="2">The sequence shown here is derived from an EMBL/GenBank/DDBJ whole genome shotgun (WGS) entry which is preliminary data.</text>
</comment>
<dbReference type="CDD" id="cd02440">
    <property type="entry name" value="AdoMet_MTases"/>
    <property type="match status" value="1"/>
</dbReference>
<feature type="domain" description="Methyltransferase type 11" evidence="1">
    <location>
        <begin position="44"/>
        <end position="144"/>
    </location>
</feature>
<dbReference type="Pfam" id="PF08241">
    <property type="entry name" value="Methyltransf_11"/>
    <property type="match status" value="1"/>
</dbReference>
<dbReference type="SUPFAM" id="SSF53335">
    <property type="entry name" value="S-adenosyl-L-methionine-dependent methyltransferases"/>
    <property type="match status" value="1"/>
</dbReference>
<dbReference type="InterPro" id="IPR029063">
    <property type="entry name" value="SAM-dependent_MTases_sf"/>
</dbReference>
<accession>A0A2N3LBH2</accession>
<dbReference type="PANTHER" id="PTHR43591">
    <property type="entry name" value="METHYLTRANSFERASE"/>
    <property type="match status" value="1"/>
</dbReference>
<dbReference type="PANTHER" id="PTHR43591:SF24">
    <property type="entry name" value="2-METHOXY-6-POLYPRENYL-1,4-BENZOQUINOL METHYLASE, MITOCHONDRIAL"/>
    <property type="match status" value="1"/>
</dbReference>
<name>A0A2N3LBH2_9PROT</name>
<dbReference type="EMBL" id="NXGX01000001">
    <property type="protein sequence ID" value="PKR60096.1"/>
    <property type="molecule type" value="Genomic_DNA"/>
</dbReference>
<dbReference type="GO" id="GO:0008757">
    <property type="term" value="F:S-adenosylmethionine-dependent methyltransferase activity"/>
    <property type="evidence" value="ECO:0007669"/>
    <property type="project" value="InterPro"/>
</dbReference>
<protein>
    <recommendedName>
        <fullName evidence="1">Methyltransferase type 11 domain-containing protein</fullName>
    </recommendedName>
</protein>
<organism evidence="2 3">
    <name type="scientific">Thalassospira lohafexi</name>
    <dbReference type="NCBI Taxonomy" id="744227"/>
    <lineage>
        <taxon>Bacteria</taxon>
        <taxon>Pseudomonadati</taxon>
        <taxon>Pseudomonadota</taxon>
        <taxon>Alphaproteobacteria</taxon>
        <taxon>Rhodospirillales</taxon>
        <taxon>Thalassospiraceae</taxon>
        <taxon>Thalassospira</taxon>
    </lineage>
</organism>
<reference evidence="2 3" key="1">
    <citation type="submission" date="2017-09" db="EMBL/GenBank/DDBJ databases">
        <title>Biodiversity and function of Thalassospira species in the particle-attached aromatic-hydrocarbon-degrading consortia from the surface seawater of the China South Sea.</title>
        <authorList>
            <person name="Dong C."/>
            <person name="Lai Q."/>
            <person name="Shao Z."/>
        </authorList>
    </citation>
    <scope>NUCLEOTIDE SEQUENCE [LARGE SCALE GENOMIC DNA]</scope>
    <source>
        <strain evidence="2 3">139Z-12</strain>
    </source>
</reference>
<sequence>MNKVEQQHFDACASVYETEIGEEYPQWLKWHLIEKYAKHGDRVVDIGGANGRHALDAALKVACETICVDISEGMLKQLKQRPDYLLAEVESRPSPVVASALELPIQDESVDLAWSYATLLLMPDQQTAISEMVRIVKPGGIVILDIGNVWNLGWLYWRRFYLKRGFSGIFPMSRRQIGKLVHALGCQTLEDIPTGILSQLLLLPYIDKVTRLRDRIHKKSAYPDLDGRCSKLLPIFANRYYLVLRKKGG</sequence>